<dbReference type="Pfam" id="PF01551">
    <property type="entry name" value="Peptidase_M23"/>
    <property type="match status" value="1"/>
</dbReference>
<sequence>MRLLLFLLITLFTSLPLLAQKRDRQALEREKKKNIEQLNELRAVLRKTSSEKQVSISQLKALTAQIEAQSKQINLLSDEIRLSEVEISDLRKASQALNRDLDKLRAEYAQMIYAADKRRQQLNPLGFLFSSENFNQLVARFRYLKQYAKARQTQKREMETVQTEITGKRTATEQKRRQQTVVLTTKVRESEKLEDLKQDKNKVVEQLSQREGVLRTELAESRRNINRLENMITSIIAREARERAERAARERAERERLAKAEATRLANERREAERRRAEAVAKAKEEGKPAPPPVVIPDPDLGVAKSDNTRTPSNLNREELALGSSFAASRARLPWPVQRGFVSERFGVHPHPVLKGLKISNPGIDIQTNAGEPVRAIYDGIVMNVEYVMGSQNVVAIQHGDYYTIYAKLKNVTVKMGDRVKARENIGTVGTDSQGNTELQFQIWKEFAKMNPEAWLAPR</sequence>
<dbReference type="CDD" id="cd12797">
    <property type="entry name" value="M23_peptidase"/>
    <property type="match status" value="1"/>
</dbReference>
<dbReference type="Gene3D" id="2.70.70.10">
    <property type="entry name" value="Glucose Permease (Domain IIA)"/>
    <property type="match status" value="1"/>
</dbReference>
<dbReference type="Proteomes" id="UP000606008">
    <property type="component" value="Unassembled WGS sequence"/>
</dbReference>
<comment type="caution">
    <text evidence="5">The sequence shown here is derived from an EMBL/GenBank/DDBJ whole genome shotgun (WGS) entry which is preliminary data.</text>
</comment>
<accession>A0ABX0QC10</accession>
<dbReference type="EMBL" id="WAEL01000002">
    <property type="protein sequence ID" value="NID09905.1"/>
    <property type="molecule type" value="Genomic_DNA"/>
</dbReference>
<feature type="region of interest" description="Disordered" evidence="3">
    <location>
        <begin position="263"/>
        <end position="301"/>
    </location>
</feature>
<protein>
    <submittedName>
        <fullName evidence="5">Peptidoglycan DD-metalloendopeptidase family protein</fullName>
    </submittedName>
</protein>
<dbReference type="InterPro" id="IPR011055">
    <property type="entry name" value="Dup_hybrid_motif"/>
</dbReference>
<proteinExistence type="predicted"/>
<dbReference type="InterPro" id="IPR050570">
    <property type="entry name" value="Cell_wall_metabolism_enzyme"/>
</dbReference>
<dbReference type="RefSeq" id="WP_166691380.1">
    <property type="nucleotide sequence ID" value="NZ_WAEL01000002.1"/>
</dbReference>
<feature type="coiled-coil region" evidence="2">
    <location>
        <begin position="17"/>
        <end position="107"/>
    </location>
</feature>
<feature type="compositionally biased region" description="Basic and acidic residues" evidence="3">
    <location>
        <begin position="263"/>
        <end position="288"/>
    </location>
</feature>
<name>A0ABX0QC10_9BACT</name>
<evidence type="ECO:0000313" key="6">
    <source>
        <dbReference type="Proteomes" id="UP000606008"/>
    </source>
</evidence>
<dbReference type="Gene3D" id="6.10.250.3150">
    <property type="match status" value="1"/>
</dbReference>
<feature type="domain" description="M23ase beta-sheet core" evidence="4">
    <location>
        <begin position="361"/>
        <end position="452"/>
    </location>
</feature>
<evidence type="ECO:0000256" key="3">
    <source>
        <dbReference type="SAM" id="MobiDB-lite"/>
    </source>
</evidence>
<evidence type="ECO:0000256" key="1">
    <source>
        <dbReference type="ARBA" id="ARBA00022729"/>
    </source>
</evidence>
<keyword evidence="1" id="KW-0732">Signal</keyword>
<evidence type="ECO:0000259" key="4">
    <source>
        <dbReference type="Pfam" id="PF01551"/>
    </source>
</evidence>
<organism evidence="5 6">
    <name type="scientific">Fibrivirga algicola</name>
    <dbReference type="NCBI Taxonomy" id="2950420"/>
    <lineage>
        <taxon>Bacteria</taxon>
        <taxon>Pseudomonadati</taxon>
        <taxon>Bacteroidota</taxon>
        <taxon>Cytophagia</taxon>
        <taxon>Cytophagales</taxon>
        <taxon>Spirosomataceae</taxon>
        <taxon>Fibrivirga</taxon>
    </lineage>
</organism>
<keyword evidence="2" id="KW-0175">Coiled coil</keyword>
<dbReference type="SUPFAM" id="SSF51261">
    <property type="entry name" value="Duplicated hybrid motif"/>
    <property type="match status" value="1"/>
</dbReference>
<dbReference type="PANTHER" id="PTHR21666">
    <property type="entry name" value="PEPTIDASE-RELATED"/>
    <property type="match status" value="1"/>
</dbReference>
<reference evidence="5" key="1">
    <citation type="submission" date="2024-05" db="EMBL/GenBank/DDBJ databases">
        <authorList>
            <person name="Jung D.-H."/>
        </authorList>
    </citation>
    <scope>NUCLEOTIDE SEQUENCE</scope>
    <source>
        <strain evidence="5">JA-25</strain>
    </source>
</reference>
<keyword evidence="6" id="KW-1185">Reference proteome</keyword>
<gene>
    <name evidence="5" type="ORF">F7231_06955</name>
</gene>
<dbReference type="PANTHER" id="PTHR21666:SF289">
    <property type="entry name" value="L-ALA--D-GLU ENDOPEPTIDASE"/>
    <property type="match status" value="1"/>
</dbReference>
<evidence type="ECO:0000313" key="5">
    <source>
        <dbReference type="EMBL" id="NID09905.1"/>
    </source>
</evidence>
<dbReference type="InterPro" id="IPR016047">
    <property type="entry name" value="M23ase_b-sheet_dom"/>
</dbReference>
<evidence type="ECO:0000256" key="2">
    <source>
        <dbReference type="SAM" id="Coils"/>
    </source>
</evidence>